<dbReference type="Pfam" id="PF02635">
    <property type="entry name" value="DsrE"/>
    <property type="match status" value="1"/>
</dbReference>
<keyword evidence="2" id="KW-1185">Reference proteome</keyword>
<sequence length="111" mass="12295">MSEPKYLLHVTEADKWPRVLSNLGNLTALGLASRIRVMINGTAIYVIQGDNDWTQAMQQASEAGAIFEVCEKSLINHGIDFNSIPNWITPIWAAVPVIAEHVAEGYTYIKP</sequence>
<dbReference type="RefSeq" id="WP_071163505.1">
    <property type="nucleotide sequence ID" value="NZ_CP017812.1"/>
</dbReference>
<dbReference type="Proteomes" id="UP000176288">
    <property type="component" value="Chromosome"/>
</dbReference>
<dbReference type="SUPFAM" id="SSF75169">
    <property type="entry name" value="DsrEFH-like"/>
    <property type="match status" value="1"/>
</dbReference>
<dbReference type="InterPro" id="IPR003787">
    <property type="entry name" value="Sulphur_relay_DsrE/F-like"/>
</dbReference>
<protein>
    <submittedName>
        <fullName evidence="1">CoA biosynthesis protein CoaBC</fullName>
    </submittedName>
</protein>
<proteinExistence type="predicted"/>
<accession>A0A1D9MIL6</accession>
<dbReference type="InterPro" id="IPR027396">
    <property type="entry name" value="DsrEFH-like"/>
</dbReference>
<dbReference type="EMBL" id="CP017812">
    <property type="protein sequence ID" value="AOZ72039.1"/>
    <property type="molecule type" value="Genomic_DNA"/>
</dbReference>
<dbReference type="Gene3D" id="3.40.1260.10">
    <property type="entry name" value="DsrEFH-like"/>
    <property type="match status" value="1"/>
</dbReference>
<dbReference type="AlphaFoldDB" id="A0A1D9MIL6"/>
<evidence type="ECO:0000313" key="1">
    <source>
        <dbReference type="EMBL" id="AOZ72039.1"/>
    </source>
</evidence>
<dbReference type="KEGG" id="avu:BK816_00960"/>
<dbReference type="PANTHER" id="PTHR37691:SF1">
    <property type="entry name" value="BLR3518 PROTEIN"/>
    <property type="match status" value="1"/>
</dbReference>
<evidence type="ECO:0000313" key="2">
    <source>
        <dbReference type="Proteomes" id="UP000176288"/>
    </source>
</evidence>
<gene>
    <name evidence="1" type="ORF">BK816_00960</name>
</gene>
<name>A0A1D9MIL6_9ACTO</name>
<dbReference type="PANTHER" id="PTHR37691">
    <property type="entry name" value="BLR3518 PROTEIN"/>
    <property type="match status" value="1"/>
</dbReference>
<dbReference type="OrthoDB" id="3253930at2"/>
<dbReference type="STRING" id="1912795.BK816_00960"/>
<organism evidence="1 2">
    <name type="scientific">Boudabousia tangfeifanii</name>
    <dbReference type="NCBI Taxonomy" id="1912795"/>
    <lineage>
        <taxon>Bacteria</taxon>
        <taxon>Bacillati</taxon>
        <taxon>Actinomycetota</taxon>
        <taxon>Actinomycetes</taxon>
        <taxon>Actinomycetales</taxon>
        <taxon>Actinomycetaceae</taxon>
        <taxon>Boudabousia</taxon>
    </lineage>
</organism>
<reference evidence="1 2" key="1">
    <citation type="submission" date="2016-10" db="EMBL/GenBank/DDBJ databases">
        <title>Actinomyces aegypiusis sp. nov., isolated from the Aegypius monachus in Qinghai Tibet Plateau China.</title>
        <authorList>
            <person name="Wang Y."/>
        </authorList>
    </citation>
    <scope>NUCLEOTIDE SEQUENCE [LARGE SCALE GENOMIC DNA]</scope>
    <source>
        <strain evidence="1 2">VUL4_3</strain>
    </source>
</reference>